<accession>A0A843WK17</accession>
<comment type="caution">
    <text evidence="2">The sequence shown here is derived from an EMBL/GenBank/DDBJ whole genome shotgun (WGS) entry which is preliminary data.</text>
</comment>
<dbReference type="AlphaFoldDB" id="A0A843WK17"/>
<feature type="region of interest" description="Disordered" evidence="1">
    <location>
        <begin position="165"/>
        <end position="293"/>
    </location>
</feature>
<dbReference type="Proteomes" id="UP000652761">
    <property type="component" value="Unassembled WGS sequence"/>
</dbReference>
<dbReference type="EMBL" id="NMUH01004779">
    <property type="protein sequence ID" value="MQM10792.1"/>
    <property type="molecule type" value="Genomic_DNA"/>
</dbReference>
<feature type="compositionally biased region" description="Low complexity" evidence="1">
    <location>
        <begin position="231"/>
        <end position="240"/>
    </location>
</feature>
<sequence length="293" mass="30851">MELVFGCDAPESLAPSLHSQKHLHAAALLLGRTHHPSAPATPTRARESRPAVAARRSPTPAVARRAWSAVRPSPVVAFVNVRFSTALADARTLPRAPLHLCPRTAPAALSATRQQHPLAATLPRDAKQRSLAPARVTRGLCATPPAAGSRLSRAQAAPLHIPCRRAASPAPSSTHARGQPHCPLSASSLRGSPVREPPPYATHLRSSSLSIPPEPLFANLSIPKPQPAAPPATLALTGPGRPSRPLGATDWSHQPSHTAASALSHAYAWAPPPPPTRGEDRAALHRSRHRCPP</sequence>
<evidence type="ECO:0000313" key="2">
    <source>
        <dbReference type="EMBL" id="MQM10792.1"/>
    </source>
</evidence>
<protein>
    <submittedName>
        <fullName evidence="2">Uncharacterized protein</fullName>
    </submittedName>
</protein>
<name>A0A843WK17_COLES</name>
<evidence type="ECO:0000313" key="3">
    <source>
        <dbReference type="Proteomes" id="UP000652761"/>
    </source>
</evidence>
<feature type="region of interest" description="Disordered" evidence="1">
    <location>
        <begin position="34"/>
        <end position="57"/>
    </location>
</feature>
<feature type="compositionally biased region" description="Basic residues" evidence="1">
    <location>
        <begin position="284"/>
        <end position="293"/>
    </location>
</feature>
<evidence type="ECO:0000256" key="1">
    <source>
        <dbReference type="SAM" id="MobiDB-lite"/>
    </source>
</evidence>
<organism evidence="2 3">
    <name type="scientific">Colocasia esculenta</name>
    <name type="common">Wild taro</name>
    <name type="synonym">Arum esculentum</name>
    <dbReference type="NCBI Taxonomy" id="4460"/>
    <lineage>
        <taxon>Eukaryota</taxon>
        <taxon>Viridiplantae</taxon>
        <taxon>Streptophyta</taxon>
        <taxon>Embryophyta</taxon>
        <taxon>Tracheophyta</taxon>
        <taxon>Spermatophyta</taxon>
        <taxon>Magnoliopsida</taxon>
        <taxon>Liliopsida</taxon>
        <taxon>Araceae</taxon>
        <taxon>Aroideae</taxon>
        <taxon>Colocasieae</taxon>
        <taxon>Colocasia</taxon>
    </lineage>
</organism>
<proteinExistence type="predicted"/>
<feature type="compositionally biased region" description="Low complexity" evidence="1">
    <location>
        <begin position="256"/>
        <end position="269"/>
    </location>
</feature>
<keyword evidence="3" id="KW-1185">Reference proteome</keyword>
<gene>
    <name evidence="2" type="ORF">Taro_043690</name>
</gene>
<reference evidence="2" key="1">
    <citation type="submission" date="2017-07" db="EMBL/GenBank/DDBJ databases">
        <title>Taro Niue Genome Assembly and Annotation.</title>
        <authorList>
            <person name="Atibalentja N."/>
            <person name="Keating K."/>
            <person name="Fields C.J."/>
        </authorList>
    </citation>
    <scope>NUCLEOTIDE SEQUENCE</scope>
    <source>
        <strain evidence="2">Niue_2</strain>
        <tissue evidence="2">Leaf</tissue>
    </source>
</reference>